<evidence type="ECO:0000313" key="5">
    <source>
        <dbReference type="Proteomes" id="UP001432062"/>
    </source>
</evidence>
<dbReference type="Pfam" id="PF02342">
    <property type="entry name" value="TerD"/>
    <property type="match status" value="1"/>
</dbReference>
<sequence length="516" mass="54487">MMKGANVAVPMSSVRVELGWQSGPGVPDADASALLLVSGKVRSDNDFVFYNQPNHPSGAVRHEGKRPGPTVIDTLSVNLAQVESQIDTIVIAASADGGTFGQFQGLYVRVLDAVSGAEAARFDSTGASTETAFVLGELYRRQGAWKFRAVGQGYATGLAGLATDFGISVDDPGAGQTPAAAPQAQSAYPPPPTQPSTPQQQYTPPPAQPHTPPPTAQQFTPPHAPSPAQQQSATPPQYPPAAPPGFPPNPGQPYPANPTPPPHAQNAFPSNQTPQPYAPPNQQPYAPPTASNQFAPPAAAPGAPVNLSKVSLTKEAPTVSLTKHGATSGTMRVNLNWVTAQTGGGGLFGRKRANALDLDLCCFFELADGRIGSVRALDRSFGALDRPPFIRLDQDDRTGSSTTGENLDINLDYTAQFRRILVFASIYDGANNFQGVQSTATLYPLNSPPIEMIISGCQDNSRDVILAHLENVNGELIVRRDGTFVRPPSGHPGGGVREIARMYNWGFEFKATRGKG</sequence>
<keyword evidence="5" id="KW-1185">Reference proteome</keyword>
<evidence type="ECO:0000313" key="4">
    <source>
        <dbReference type="EMBL" id="WUV51049.1"/>
    </source>
</evidence>
<feature type="compositionally biased region" description="Low complexity" evidence="2">
    <location>
        <begin position="172"/>
        <end position="187"/>
    </location>
</feature>
<comment type="similarity">
    <text evidence="1">Belongs to the CAPAB/TerDEXZ family.</text>
</comment>
<proteinExistence type="inferred from homology"/>
<gene>
    <name evidence="4" type="ORF">OG563_13390</name>
</gene>
<dbReference type="RefSeq" id="WP_329415868.1">
    <property type="nucleotide sequence ID" value="NZ_CP109441.1"/>
</dbReference>
<evidence type="ECO:0000259" key="3">
    <source>
        <dbReference type="Pfam" id="PF02342"/>
    </source>
</evidence>
<evidence type="ECO:0000256" key="2">
    <source>
        <dbReference type="SAM" id="MobiDB-lite"/>
    </source>
</evidence>
<dbReference type="InterPro" id="IPR003325">
    <property type="entry name" value="TerD"/>
</dbReference>
<feature type="compositionally biased region" description="Pro residues" evidence="2">
    <location>
        <begin position="203"/>
        <end position="215"/>
    </location>
</feature>
<feature type="compositionally biased region" description="Pro residues" evidence="2">
    <location>
        <begin position="236"/>
        <end position="263"/>
    </location>
</feature>
<reference evidence="4" key="1">
    <citation type="submission" date="2022-10" db="EMBL/GenBank/DDBJ databases">
        <title>The complete genomes of actinobacterial strains from the NBC collection.</title>
        <authorList>
            <person name="Joergensen T.S."/>
            <person name="Alvarez Arevalo M."/>
            <person name="Sterndorff E.B."/>
            <person name="Faurdal D."/>
            <person name="Vuksanovic O."/>
            <person name="Mourched A.-S."/>
            <person name="Charusanti P."/>
            <person name="Shaw S."/>
            <person name="Blin K."/>
            <person name="Weber T."/>
        </authorList>
    </citation>
    <scope>NUCLEOTIDE SEQUENCE</scope>
    <source>
        <strain evidence="4">NBC_01482</strain>
    </source>
</reference>
<dbReference type="CDD" id="cd06974">
    <property type="entry name" value="TerD_like"/>
    <property type="match status" value="2"/>
</dbReference>
<feature type="domain" description="TerD" evidence="3">
    <location>
        <begin position="2"/>
        <end position="165"/>
    </location>
</feature>
<dbReference type="Proteomes" id="UP001432062">
    <property type="component" value="Chromosome"/>
</dbReference>
<protein>
    <submittedName>
        <fullName evidence="4">TerD domain-containing protein</fullName>
    </submittedName>
</protein>
<dbReference type="InterPro" id="IPR051324">
    <property type="entry name" value="Stress/Tellurium_Resist"/>
</dbReference>
<feature type="region of interest" description="Disordered" evidence="2">
    <location>
        <begin position="169"/>
        <end position="302"/>
    </location>
</feature>
<dbReference type="PANTHER" id="PTHR32097:SF4">
    <property type="entry name" value="GENERAL STRESS PROTEIN 16U"/>
    <property type="match status" value="1"/>
</dbReference>
<dbReference type="Gene3D" id="2.60.60.30">
    <property type="entry name" value="sav2460 like domains"/>
    <property type="match status" value="2"/>
</dbReference>
<feature type="compositionally biased region" description="Pro residues" evidence="2">
    <location>
        <begin position="276"/>
        <end position="287"/>
    </location>
</feature>
<feature type="compositionally biased region" description="Low complexity" evidence="2">
    <location>
        <begin position="216"/>
        <end position="235"/>
    </location>
</feature>
<accession>A0ABZ1ZAV1</accession>
<dbReference type="PANTHER" id="PTHR32097">
    <property type="entry name" value="CAMP-BINDING PROTEIN 1-RELATED"/>
    <property type="match status" value="1"/>
</dbReference>
<name>A0ABZ1ZAV1_9NOCA</name>
<evidence type="ECO:0000256" key="1">
    <source>
        <dbReference type="ARBA" id="ARBA00008775"/>
    </source>
</evidence>
<organism evidence="4 5">
    <name type="scientific">Nocardia vinacea</name>
    <dbReference type="NCBI Taxonomy" id="96468"/>
    <lineage>
        <taxon>Bacteria</taxon>
        <taxon>Bacillati</taxon>
        <taxon>Actinomycetota</taxon>
        <taxon>Actinomycetes</taxon>
        <taxon>Mycobacteriales</taxon>
        <taxon>Nocardiaceae</taxon>
        <taxon>Nocardia</taxon>
    </lineage>
</organism>
<dbReference type="EMBL" id="CP109441">
    <property type="protein sequence ID" value="WUV51049.1"/>
    <property type="molecule type" value="Genomic_DNA"/>
</dbReference>